<evidence type="ECO:0000313" key="6">
    <source>
        <dbReference type="EMBL" id="GJU05461.1"/>
    </source>
</evidence>
<dbReference type="PANTHER" id="PTHR11630:SF44">
    <property type="entry name" value="DNA REPLICATION LICENSING FACTOR MCM2"/>
    <property type="match status" value="1"/>
</dbReference>
<evidence type="ECO:0000256" key="1">
    <source>
        <dbReference type="ARBA" id="ARBA00022884"/>
    </source>
</evidence>
<dbReference type="EMBL" id="BQNB010021350">
    <property type="protein sequence ID" value="GJU05461.1"/>
    <property type="molecule type" value="Genomic_DNA"/>
</dbReference>
<evidence type="ECO:0000256" key="2">
    <source>
        <dbReference type="PROSITE-ProRule" id="PRU00117"/>
    </source>
</evidence>
<accession>A0ABQ5IZF0</accession>
<evidence type="ECO:0000313" key="7">
    <source>
        <dbReference type="Proteomes" id="UP001151760"/>
    </source>
</evidence>
<dbReference type="Gene3D" id="3.30.1370.10">
    <property type="entry name" value="K Homology domain, type 1"/>
    <property type="match status" value="1"/>
</dbReference>
<organism evidence="6 7">
    <name type="scientific">Tanacetum coccineum</name>
    <dbReference type="NCBI Taxonomy" id="301880"/>
    <lineage>
        <taxon>Eukaryota</taxon>
        <taxon>Viridiplantae</taxon>
        <taxon>Streptophyta</taxon>
        <taxon>Embryophyta</taxon>
        <taxon>Tracheophyta</taxon>
        <taxon>Spermatophyta</taxon>
        <taxon>Magnoliopsida</taxon>
        <taxon>eudicotyledons</taxon>
        <taxon>Gunneridae</taxon>
        <taxon>Pentapetalae</taxon>
        <taxon>asterids</taxon>
        <taxon>campanulids</taxon>
        <taxon>Asterales</taxon>
        <taxon>Asteraceae</taxon>
        <taxon>Asteroideae</taxon>
        <taxon>Anthemideae</taxon>
        <taxon>Anthemidinae</taxon>
        <taxon>Tanacetum</taxon>
    </lineage>
</organism>
<dbReference type="InterPro" id="IPR036612">
    <property type="entry name" value="KH_dom_type_1_sf"/>
</dbReference>
<sequence length="988" mass="111975">MVKECQKVIYEEKVGKEGACIQTMEENVKPGPTLDAFDDLDADLAHGMDYMDTEEAMTEGRQSKEIEELNVTHDTEVLEKGGSKEELVNVAGNIGVSTAVNISTASRPEVSTTTPMTPHTTTSVFEDEDIFLANALVMLSDKAKLKGVKIKEKKDAERPARSVLTLKPLLKIDPKDKGKGVLEEEPKPVKVKSKDQETRASIFELHCKFFYDEVQARIDADHELAIRWTQEEHEKYTVDERAKLLAEYFENKKKQLAEERAAAIRNKPPTKSQLRSLMMTYLKHTGRYKHAQLNKKTLEEIQVLYIKEQERIADFVPIGSEEDERLIQKMNKKVAGVHEEKVLEEPDSTKVEVKQEGNKESTRKRPGRRLKMKATKKSRMQKTDSDLEEEEHLKTFLKLVPDEEGIIDYEVLEKRFPIINWESKFYHLDRHGAECIYYRIFRSDESSRWIKTFSEMVKMFDRLDLKELYNLKMKLWQNQGYDGILSARISMRIWSSYLDNGKMLIAESASESAYNLLRFIQKEIDEYGSNDGTLAIPEQTATGKEISNPFMAGSLPKTTRPTLGIVDGLDGTERGYQGRCLGEVELSFGFELESIDPSKQIAIIEHYLYILGHLESIDPSICISWKLSSSALEMLVPGHAVGNVMGRGRANVDNIRKISEASVEISDNKSSCGDRYDQDYFPGKRKRGKDYKEGMLAADQPRAPKGLWPSGTHVEVMCPVVGSSLAMWLCRILYDIGLRGTEVTLKGLKRKDVQLLRKFGIQFKGGFENAEVGGDPKDDYVGNFSGIVGVVTRLSEVFQHLLEVKYMCNKCTSLLGSFLQKLSTAEVVGRSCSHYQSEGPFTVIRENTVYSMYQKLTLQSRHYLVSPTTALISIEVILLGKLIGCARLGQEILEFSAYTKVFEANYVANKQERLFPYLLNDSVKEQVLHMSKDPQINTKQFIRYMVSSNIGEVVCIFVAAVHGIPDTLVPVSCFSSLYLYDKTLMLPI</sequence>
<gene>
    <name evidence="6" type="ORF">Tco_1121891</name>
</gene>
<dbReference type="SUPFAM" id="SSF54791">
    <property type="entry name" value="Eukaryotic type KH-domain (KH-domain type I)"/>
    <property type="match status" value="1"/>
</dbReference>
<feature type="compositionally biased region" description="Basic and acidic residues" evidence="3">
    <location>
        <begin position="343"/>
        <end position="363"/>
    </location>
</feature>
<dbReference type="InterPro" id="IPR031327">
    <property type="entry name" value="MCM"/>
</dbReference>
<reference evidence="6" key="1">
    <citation type="journal article" date="2022" name="Int. J. Mol. Sci.">
        <title>Draft Genome of Tanacetum Coccineum: Genomic Comparison of Closely Related Tanacetum-Family Plants.</title>
        <authorList>
            <person name="Yamashiro T."/>
            <person name="Shiraishi A."/>
            <person name="Nakayama K."/>
            <person name="Satake H."/>
        </authorList>
    </citation>
    <scope>NUCLEOTIDE SEQUENCE</scope>
</reference>
<dbReference type="Gene3D" id="2.20.28.10">
    <property type="match status" value="1"/>
</dbReference>
<dbReference type="Pfam" id="PF17207">
    <property type="entry name" value="MCM_OB"/>
    <property type="match status" value="1"/>
</dbReference>
<dbReference type="Gene3D" id="1.20.1110.10">
    <property type="entry name" value="Calcium-transporting ATPase, transmembrane domain"/>
    <property type="match status" value="1"/>
</dbReference>
<dbReference type="Proteomes" id="UP001151760">
    <property type="component" value="Unassembled WGS sequence"/>
</dbReference>
<feature type="domain" description="K Homology" evidence="4">
    <location>
        <begin position="632"/>
        <end position="673"/>
    </location>
</feature>
<feature type="compositionally biased region" description="Basic residues" evidence="3">
    <location>
        <begin position="364"/>
        <end position="380"/>
    </location>
</feature>
<protein>
    <submittedName>
        <fullName evidence="6">Ribonuclease H-like domain-containing protein</fullName>
    </submittedName>
</protein>
<feature type="region of interest" description="Disordered" evidence="3">
    <location>
        <begin position="343"/>
        <end position="385"/>
    </location>
</feature>
<dbReference type="InterPro" id="IPR012340">
    <property type="entry name" value="NA-bd_OB-fold"/>
</dbReference>
<dbReference type="PANTHER" id="PTHR11630">
    <property type="entry name" value="DNA REPLICATION LICENSING FACTOR MCM FAMILY MEMBER"/>
    <property type="match status" value="1"/>
</dbReference>
<dbReference type="Gene3D" id="2.40.50.140">
    <property type="entry name" value="Nucleic acid-binding proteins"/>
    <property type="match status" value="1"/>
</dbReference>
<dbReference type="InterPro" id="IPR033762">
    <property type="entry name" value="MCM_OB"/>
</dbReference>
<dbReference type="Pfam" id="PF00013">
    <property type="entry name" value="KH_1"/>
    <property type="match status" value="1"/>
</dbReference>
<name>A0ABQ5IZF0_9ASTR</name>
<reference evidence="6" key="2">
    <citation type="submission" date="2022-01" db="EMBL/GenBank/DDBJ databases">
        <authorList>
            <person name="Yamashiro T."/>
            <person name="Shiraishi A."/>
            <person name="Satake H."/>
            <person name="Nakayama K."/>
        </authorList>
    </citation>
    <scope>NUCLEOTIDE SEQUENCE</scope>
</reference>
<dbReference type="SUPFAM" id="SSF50249">
    <property type="entry name" value="Nucleic acid-binding proteins"/>
    <property type="match status" value="1"/>
</dbReference>
<proteinExistence type="predicted"/>
<dbReference type="PROSITE" id="PS50084">
    <property type="entry name" value="KH_TYPE_1"/>
    <property type="match status" value="1"/>
</dbReference>
<keyword evidence="1 2" id="KW-0694">RNA-binding</keyword>
<evidence type="ECO:0000256" key="3">
    <source>
        <dbReference type="SAM" id="MobiDB-lite"/>
    </source>
</evidence>
<feature type="domain" description="MCM OB" evidence="5">
    <location>
        <begin position="779"/>
        <end position="892"/>
    </location>
</feature>
<dbReference type="InterPro" id="IPR004088">
    <property type="entry name" value="KH_dom_type_1"/>
</dbReference>
<evidence type="ECO:0000259" key="4">
    <source>
        <dbReference type="Pfam" id="PF00013"/>
    </source>
</evidence>
<evidence type="ECO:0000259" key="5">
    <source>
        <dbReference type="Pfam" id="PF17207"/>
    </source>
</evidence>
<comment type="caution">
    <text evidence="6">The sequence shown here is derived from an EMBL/GenBank/DDBJ whole genome shotgun (WGS) entry which is preliminary data.</text>
</comment>
<keyword evidence="7" id="KW-1185">Reference proteome</keyword>